<name>A0A6A4R5R8_LUPAL</name>
<proteinExistence type="predicted"/>
<gene>
    <name evidence="1" type="ORF">Lalb_Chr01g0022701</name>
</gene>
<dbReference type="AlphaFoldDB" id="A0A6A4R5R8"/>
<comment type="caution">
    <text evidence="1">The sequence shown here is derived from an EMBL/GenBank/DDBJ whole genome shotgun (WGS) entry which is preliminary data.</text>
</comment>
<evidence type="ECO:0000313" key="2">
    <source>
        <dbReference type="Proteomes" id="UP000447434"/>
    </source>
</evidence>
<dbReference type="OrthoDB" id="691358at2759"/>
<dbReference type="PANTHER" id="PTHR34670">
    <property type="entry name" value="EXPRESSED PROTEIN"/>
    <property type="match status" value="1"/>
</dbReference>
<accession>A0A6A4R5R8</accession>
<evidence type="ECO:0000313" key="1">
    <source>
        <dbReference type="EMBL" id="KAE9622195.1"/>
    </source>
</evidence>
<dbReference type="Proteomes" id="UP000447434">
    <property type="component" value="Chromosome 1"/>
</dbReference>
<sequence length="155" mass="17638">MSRFNEIIYFITLFYNHVSLSLPTPFYTKEIVHSPLTLNPKFIDTKEQKLVSFSLPLFLLNLIHIKMEGLIPLVYKTIMQYKNGKEEHIGSWICDSPSYSYMRLPSNSSHFQTHASFSSSSSPSFNTDNSSATHVIVSSSVQSPHHCLTHRQVAA</sequence>
<reference evidence="2" key="1">
    <citation type="journal article" date="2020" name="Nat. Commun.">
        <title>Genome sequence of the cluster root forming white lupin.</title>
        <authorList>
            <person name="Hufnagel B."/>
            <person name="Marques A."/>
            <person name="Soriano A."/>
            <person name="Marques L."/>
            <person name="Divol F."/>
            <person name="Doumas P."/>
            <person name="Sallet E."/>
            <person name="Mancinotti D."/>
            <person name="Carrere S."/>
            <person name="Marande W."/>
            <person name="Arribat S."/>
            <person name="Keller J."/>
            <person name="Huneau C."/>
            <person name="Blein T."/>
            <person name="Aime D."/>
            <person name="Laguerre M."/>
            <person name="Taylor J."/>
            <person name="Schubert V."/>
            <person name="Nelson M."/>
            <person name="Geu-Flores F."/>
            <person name="Crespi M."/>
            <person name="Gallardo-Guerrero K."/>
            <person name="Delaux P.-M."/>
            <person name="Salse J."/>
            <person name="Berges H."/>
            <person name="Guyot R."/>
            <person name="Gouzy J."/>
            <person name="Peret B."/>
        </authorList>
    </citation>
    <scope>NUCLEOTIDE SEQUENCE [LARGE SCALE GENOMIC DNA]</scope>
    <source>
        <strain evidence="2">cv. Amiga</strain>
    </source>
</reference>
<keyword evidence="2" id="KW-1185">Reference proteome</keyword>
<dbReference type="EMBL" id="WOCE01000001">
    <property type="protein sequence ID" value="KAE9622195.1"/>
    <property type="molecule type" value="Genomic_DNA"/>
</dbReference>
<protein>
    <submittedName>
        <fullName evidence="1">Uncharacterized protein</fullName>
    </submittedName>
</protein>
<dbReference type="PANTHER" id="PTHR34670:SF8">
    <property type="entry name" value="EXPRESSED PROTEIN"/>
    <property type="match status" value="1"/>
</dbReference>
<organism evidence="1 2">
    <name type="scientific">Lupinus albus</name>
    <name type="common">White lupine</name>
    <name type="synonym">Lupinus termis</name>
    <dbReference type="NCBI Taxonomy" id="3870"/>
    <lineage>
        <taxon>Eukaryota</taxon>
        <taxon>Viridiplantae</taxon>
        <taxon>Streptophyta</taxon>
        <taxon>Embryophyta</taxon>
        <taxon>Tracheophyta</taxon>
        <taxon>Spermatophyta</taxon>
        <taxon>Magnoliopsida</taxon>
        <taxon>eudicotyledons</taxon>
        <taxon>Gunneridae</taxon>
        <taxon>Pentapetalae</taxon>
        <taxon>rosids</taxon>
        <taxon>fabids</taxon>
        <taxon>Fabales</taxon>
        <taxon>Fabaceae</taxon>
        <taxon>Papilionoideae</taxon>
        <taxon>50 kb inversion clade</taxon>
        <taxon>genistoids sensu lato</taxon>
        <taxon>core genistoids</taxon>
        <taxon>Genisteae</taxon>
        <taxon>Lupinus</taxon>
    </lineage>
</organism>